<dbReference type="InterPro" id="IPR006976">
    <property type="entry name" value="VanZ-like"/>
</dbReference>
<keyword evidence="4" id="KW-1185">Reference proteome</keyword>
<feature type="transmembrane region" description="Helical" evidence="1">
    <location>
        <begin position="93"/>
        <end position="113"/>
    </location>
</feature>
<name>A0ABR7MYP2_9FIRM</name>
<feature type="transmembrane region" description="Helical" evidence="1">
    <location>
        <begin position="6"/>
        <end position="25"/>
    </location>
</feature>
<evidence type="ECO:0000256" key="1">
    <source>
        <dbReference type="SAM" id="Phobius"/>
    </source>
</evidence>
<comment type="caution">
    <text evidence="3">The sequence shown here is derived from an EMBL/GenBank/DDBJ whole genome shotgun (WGS) entry which is preliminary data.</text>
</comment>
<dbReference type="InterPro" id="IPR053150">
    <property type="entry name" value="Teicoplanin_resist-assoc"/>
</dbReference>
<dbReference type="RefSeq" id="WP_249305743.1">
    <property type="nucleotide sequence ID" value="NZ_JACRSW010000040.1"/>
</dbReference>
<evidence type="ECO:0000259" key="2">
    <source>
        <dbReference type="Pfam" id="PF04892"/>
    </source>
</evidence>
<feature type="transmembrane region" description="Helical" evidence="1">
    <location>
        <begin position="32"/>
        <end position="57"/>
    </location>
</feature>
<gene>
    <name evidence="3" type="ORF">H8700_11665</name>
</gene>
<reference evidence="3 4" key="1">
    <citation type="submission" date="2020-08" db="EMBL/GenBank/DDBJ databases">
        <title>Genome public.</title>
        <authorList>
            <person name="Liu C."/>
            <person name="Sun Q."/>
        </authorList>
    </citation>
    <scope>NUCLEOTIDE SEQUENCE [LARGE SCALE GENOMIC DNA]</scope>
    <source>
        <strain evidence="3 4">BX3</strain>
    </source>
</reference>
<evidence type="ECO:0000313" key="3">
    <source>
        <dbReference type="EMBL" id="MBC8558352.1"/>
    </source>
</evidence>
<protein>
    <submittedName>
        <fullName evidence="3">VanZ family protein</fullName>
    </submittedName>
</protein>
<organism evidence="3 4">
    <name type="scientific">Jutongia hominis</name>
    <dbReference type="NCBI Taxonomy" id="2763664"/>
    <lineage>
        <taxon>Bacteria</taxon>
        <taxon>Bacillati</taxon>
        <taxon>Bacillota</taxon>
        <taxon>Clostridia</taxon>
        <taxon>Lachnospirales</taxon>
        <taxon>Lachnospiraceae</taxon>
        <taxon>Jutongia</taxon>
    </lineage>
</organism>
<proteinExistence type="predicted"/>
<feature type="domain" description="VanZ-like" evidence="2">
    <location>
        <begin position="40"/>
        <end position="173"/>
    </location>
</feature>
<dbReference type="PANTHER" id="PTHR36834:SF1">
    <property type="entry name" value="INTEGRAL MEMBRANE PROTEIN"/>
    <property type="match status" value="1"/>
</dbReference>
<keyword evidence="1" id="KW-1133">Transmembrane helix</keyword>
<dbReference type="PANTHER" id="PTHR36834">
    <property type="entry name" value="MEMBRANE PROTEIN-RELATED"/>
    <property type="match status" value="1"/>
</dbReference>
<feature type="transmembrane region" description="Helical" evidence="1">
    <location>
        <begin position="158"/>
        <end position="175"/>
    </location>
</feature>
<evidence type="ECO:0000313" key="4">
    <source>
        <dbReference type="Proteomes" id="UP000637513"/>
    </source>
</evidence>
<dbReference type="Pfam" id="PF04892">
    <property type="entry name" value="VanZ"/>
    <property type="match status" value="1"/>
</dbReference>
<keyword evidence="1" id="KW-0472">Membrane</keyword>
<accession>A0ABR7MYP2</accession>
<keyword evidence="1" id="KW-0812">Transmembrane</keyword>
<dbReference type="EMBL" id="JACRSW010000040">
    <property type="protein sequence ID" value="MBC8558352.1"/>
    <property type="molecule type" value="Genomic_DNA"/>
</dbReference>
<dbReference type="Proteomes" id="UP000637513">
    <property type="component" value="Unassembled WGS sequence"/>
</dbReference>
<feature type="transmembrane region" description="Helical" evidence="1">
    <location>
        <begin position="125"/>
        <end position="146"/>
    </location>
</feature>
<sequence>MIIDMSRELFCILFFVISVIGYIFYKKRNATIQYWIIPVFVIYLLYLLKVTLFPIFIFDQETLEKVKEGVENYLVFYQLKPFASIVNYFREGAMIQLIGNVILLSPLVVFGEIVTRGKWRITRMILLVSSVSLLIELLQLVINYSTGYPYRVADVDDLILNVTGVIITMLVLRAAKKAVSRKEESCLKIRALLYKE</sequence>